<dbReference type="PANTHER" id="PTHR11910">
    <property type="entry name" value="ATP SYNTHASE DELTA CHAIN"/>
    <property type="match status" value="1"/>
</dbReference>
<dbReference type="EMBL" id="LCRM01000057">
    <property type="protein sequence ID" value="KKW34964.1"/>
    <property type="molecule type" value="Genomic_DNA"/>
</dbReference>
<dbReference type="Pfam" id="PF00213">
    <property type="entry name" value="OSCP"/>
    <property type="match status" value="1"/>
</dbReference>
<dbReference type="NCBIfam" id="TIGR01145">
    <property type="entry name" value="ATP_synt_delta"/>
    <property type="match status" value="1"/>
</dbReference>
<accession>A0A0G2AQD2</accession>
<keyword evidence="7" id="KW-1003">Cell membrane</keyword>
<keyword evidence="6 7" id="KW-0066">ATP synthesis</keyword>
<keyword evidence="2 7" id="KW-0813">Transport</keyword>
<evidence type="ECO:0000313" key="8">
    <source>
        <dbReference type="EMBL" id="KKW34964.1"/>
    </source>
</evidence>
<organism evidence="8 9">
    <name type="scientific">Candidatus Giovannonibacteria bacterium GW2011_GWA2_53_7</name>
    <dbReference type="NCBI Taxonomy" id="1618650"/>
    <lineage>
        <taxon>Bacteria</taxon>
        <taxon>Candidatus Giovannoniibacteriota</taxon>
    </lineage>
</organism>
<dbReference type="GO" id="GO:0045259">
    <property type="term" value="C:proton-transporting ATP synthase complex"/>
    <property type="evidence" value="ECO:0007669"/>
    <property type="project" value="UniProtKB-KW"/>
</dbReference>
<sequence length="127" mass="14136">MKTQAKQLARALFAEVRSREAEDLDTITEALVKHLADTHQLSSWREIVQAFDSVWKDEFGVANVNVTSATELKNDLQNKLEETFTGASVTMRVDPTLLGGASVRVDDRIIDGTLRGRLQSLKQHLAT</sequence>
<evidence type="ECO:0000256" key="6">
    <source>
        <dbReference type="ARBA" id="ARBA00023310"/>
    </source>
</evidence>
<dbReference type="GO" id="GO:0005886">
    <property type="term" value="C:plasma membrane"/>
    <property type="evidence" value="ECO:0007669"/>
    <property type="project" value="UniProtKB-SubCell"/>
</dbReference>
<comment type="function">
    <text evidence="7">This protein is part of the stalk that links CF(0) to CF(1). It either transmits conformational changes from CF(0) to CF(1) or is implicated in proton conduction.</text>
</comment>
<dbReference type="AlphaFoldDB" id="A0A0G2AQD2"/>
<evidence type="ECO:0000313" key="9">
    <source>
        <dbReference type="Proteomes" id="UP000034290"/>
    </source>
</evidence>
<dbReference type="HAMAP" id="MF_01416">
    <property type="entry name" value="ATP_synth_delta_bact"/>
    <property type="match status" value="1"/>
</dbReference>
<gene>
    <name evidence="7" type="primary">atpH</name>
    <name evidence="8" type="ORF">UY81_C0057G0005</name>
</gene>
<keyword evidence="4 7" id="KW-0406">Ion transport</keyword>
<keyword evidence="7" id="KW-0139">CF(1)</keyword>
<name>A0A0G2AQD2_9BACT</name>
<dbReference type="Proteomes" id="UP000034290">
    <property type="component" value="Unassembled WGS sequence"/>
</dbReference>
<comment type="subcellular location">
    <subcellularLocation>
        <location evidence="7">Cell membrane</location>
        <topology evidence="7">Peripheral membrane protein</topology>
    </subcellularLocation>
    <subcellularLocation>
        <location evidence="1">Membrane</location>
    </subcellularLocation>
</comment>
<protein>
    <recommendedName>
        <fullName evidence="7">ATP synthase subunit delta</fullName>
    </recommendedName>
    <alternativeName>
        <fullName evidence="7">ATP synthase F(1) sector subunit delta</fullName>
    </alternativeName>
    <alternativeName>
        <fullName evidence="7">F-type ATPase subunit delta</fullName>
        <shortName evidence="7">F-ATPase subunit delta</shortName>
    </alternativeName>
</protein>
<comment type="caution">
    <text evidence="8">The sequence shown here is derived from an EMBL/GenBank/DDBJ whole genome shotgun (WGS) entry which is preliminary data.</text>
</comment>
<evidence type="ECO:0000256" key="3">
    <source>
        <dbReference type="ARBA" id="ARBA00022781"/>
    </source>
</evidence>
<reference evidence="8 9" key="1">
    <citation type="journal article" date="2015" name="Nature">
        <title>rRNA introns, odd ribosomes, and small enigmatic genomes across a large radiation of phyla.</title>
        <authorList>
            <person name="Brown C.T."/>
            <person name="Hug L.A."/>
            <person name="Thomas B.C."/>
            <person name="Sharon I."/>
            <person name="Castelle C.J."/>
            <person name="Singh A."/>
            <person name="Wilkins M.J."/>
            <person name="Williams K.H."/>
            <person name="Banfield J.F."/>
        </authorList>
    </citation>
    <scope>NUCLEOTIDE SEQUENCE [LARGE SCALE GENOMIC DNA]</scope>
</reference>
<dbReference type="GO" id="GO:0046933">
    <property type="term" value="F:proton-transporting ATP synthase activity, rotational mechanism"/>
    <property type="evidence" value="ECO:0007669"/>
    <property type="project" value="UniProtKB-UniRule"/>
</dbReference>
<keyword evidence="3 7" id="KW-0375">Hydrogen ion transport</keyword>
<proteinExistence type="inferred from homology"/>
<evidence type="ECO:0000256" key="5">
    <source>
        <dbReference type="ARBA" id="ARBA00023136"/>
    </source>
</evidence>
<evidence type="ECO:0000256" key="1">
    <source>
        <dbReference type="ARBA" id="ARBA00004370"/>
    </source>
</evidence>
<comment type="similarity">
    <text evidence="7">Belongs to the ATPase delta chain family.</text>
</comment>
<keyword evidence="5 7" id="KW-0472">Membrane</keyword>
<dbReference type="InterPro" id="IPR000711">
    <property type="entry name" value="ATPase_OSCP/dsu"/>
</dbReference>
<evidence type="ECO:0000256" key="4">
    <source>
        <dbReference type="ARBA" id="ARBA00023065"/>
    </source>
</evidence>
<evidence type="ECO:0000256" key="7">
    <source>
        <dbReference type="HAMAP-Rule" id="MF_01416"/>
    </source>
</evidence>
<comment type="function">
    <text evidence="7">F(1)F(0) ATP synthase produces ATP from ADP in the presence of a proton or sodium gradient. F-type ATPases consist of two structural domains, F(1) containing the extramembraneous catalytic core and F(0) containing the membrane proton channel, linked together by a central stalk and a peripheral stalk. During catalysis, ATP synthesis in the catalytic domain of F(1) is coupled via a rotary mechanism of the central stalk subunits to proton translocation.</text>
</comment>
<evidence type="ECO:0000256" key="2">
    <source>
        <dbReference type="ARBA" id="ARBA00022448"/>
    </source>
</evidence>